<protein>
    <submittedName>
        <fullName evidence="10">Zinc metalloprotease</fullName>
    </submittedName>
</protein>
<keyword evidence="2 10" id="KW-0645">Protease</keyword>
<dbReference type="InterPro" id="IPR024079">
    <property type="entry name" value="MetalloPept_cat_dom_sf"/>
</dbReference>
<dbReference type="InterPro" id="IPR008754">
    <property type="entry name" value="Peptidase_M43"/>
</dbReference>
<keyword evidence="8" id="KW-1015">Disulfide bond</keyword>
<sequence>MGVHYRLLTTNLAYAMRRQEIENRSLEYARLGIGAARTGITVIPVVVHVLYNASHPEQNISDAQVQSQIDVLNRDFRAKNTDISSVPSVFQPFVADARIEFVLATTDPNGNPTNGITRTVTTVKEFSSDDRIKSSATGGVDAWPTNRYLNLWVAPRLVDPVVGALLGYAQFPGGPAATDGVVIVHTGFGTTGTAAAPFNLGRTATHEIGHWLNLRHIWGDDGNGCNGSDFVNDTPNQAGPNTGRPRFPRVTCNNGPNGDMFMNYMDYTDDAGMFMFTTGQVVRMQAALDNERASIGLTRSDDRLYQLHSGGAIWEYTGTPCSGDNCPGWQKLDNNPATVAIASSGKHLYQLHSGGAIWEYTDTPCTGDSCPGWKKLDNNPATVAIAVSGKHLYQLHSGGAIWEYTGTPCTGDSCPGWRMLDNNPATVAIAAIGARLYQLHSGGAIWEYTGTPCTGDSCPGWRMLDNNPATVAIAVNDDHLYQLHSGGAIWEYTGTPCTGDSCPGWKKLDQNPATVAIAASGKNLYQLHSSGAVWQYTGTPCSEAGCPGWQQLDNNPATVSITAIGSSLYQLHSSGAIWEYTGPACTGDICPGWKKLDNNPATTHLSGSVGVSE</sequence>
<evidence type="ECO:0000256" key="3">
    <source>
        <dbReference type="ARBA" id="ARBA00022723"/>
    </source>
</evidence>
<keyword evidence="3" id="KW-0479">Metal-binding</keyword>
<evidence type="ECO:0000313" key="10">
    <source>
        <dbReference type="EMBL" id="HFM97899.1"/>
    </source>
</evidence>
<keyword evidence="4" id="KW-0732">Signal</keyword>
<evidence type="ECO:0000256" key="7">
    <source>
        <dbReference type="ARBA" id="ARBA00023049"/>
    </source>
</evidence>
<dbReference type="GO" id="GO:0046872">
    <property type="term" value="F:metal ion binding"/>
    <property type="evidence" value="ECO:0007669"/>
    <property type="project" value="UniProtKB-KW"/>
</dbReference>
<dbReference type="Gene3D" id="3.40.390.10">
    <property type="entry name" value="Collagenase (Catalytic Domain)"/>
    <property type="match status" value="1"/>
</dbReference>
<proteinExistence type="inferred from homology"/>
<dbReference type="Pfam" id="PF05572">
    <property type="entry name" value="Peptidase_M43"/>
    <property type="match status" value="1"/>
</dbReference>
<dbReference type="GO" id="GO:0006508">
    <property type="term" value="P:proteolysis"/>
    <property type="evidence" value="ECO:0007669"/>
    <property type="project" value="UniProtKB-KW"/>
</dbReference>
<keyword evidence="5" id="KW-0378">Hydrolase</keyword>
<accession>A0A7C3PEZ7</accession>
<feature type="domain" description="Peptidase M43 pregnancy-associated plasma-A" evidence="9">
    <location>
        <begin position="141"/>
        <end position="289"/>
    </location>
</feature>
<evidence type="ECO:0000256" key="6">
    <source>
        <dbReference type="ARBA" id="ARBA00022833"/>
    </source>
</evidence>
<dbReference type="PANTHER" id="PTHR47466:SF1">
    <property type="entry name" value="METALLOPROTEASE MEP1 (AFU_ORTHOLOGUE AFUA_1G07730)-RELATED"/>
    <property type="match status" value="1"/>
</dbReference>
<reference evidence="10" key="1">
    <citation type="journal article" date="2020" name="mSystems">
        <title>Genome- and Community-Level Interaction Insights into Carbon Utilization and Element Cycling Functions of Hydrothermarchaeota in Hydrothermal Sediment.</title>
        <authorList>
            <person name="Zhou Z."/>
            <person name="Liu Y."/>
            <person name="Xu W."/>
            <person name="Pan J."/>
            <person name="Luo Z.H."/>
            <person name="Li M."/>
        </authorList>
    </citation>
    <scope>NUCLEOTIDE SEQUENCE [LARGE SCALE GENOMIC DNA]</scope>
    <source>
        <strain evidence="10">SpSt-418</strain>
    </source>
</reference>
<name>A0A7C3PEZ7_9CYAN</name>
<keyword evidence="6" id="KW-0862">Zinc</keyword>
<evidence type="ECO:0000256" key="8">
    <source>
        <dbReference type="ARBA" id="ARBA00023157"/>
    </source>
</evidence>
<dbReference type="SUPFAM" id="SSF55486">
    <property type="entry name" value="Metalloproteases ('zincins'), catalytic domain"/>
    <property type="match status" value="1"/>
</dbReference>
<evidence type="ECO:0000256" key="5">
    <source>
        <dbReference type="ARBA" id="ARBA00022801"/>
    </source>
</evidence>
<dbReference type="GO" id="GO:0008237">
    <property type="term" value="F:metallopeptidase activity"/>
    <property type="evidence" value="ECO:0007669"/>
    <property type="project" value="UniProtKB-KW"/>
</dbReference>
<keyword evidence="7 10" id="KW-0482">Metalloprotease</keyword>
<organism evidence="10">
    <name type="scientific">Oscillatoriales cyanobacterium SpSt-418</name>
    <dbReference type="NCBI Taxonomy" id="2282169"/>
    <lineage>
        <taxon>Bacteria</taxon>
        <taxon>Bacillati</taxon>
        <taxon>Cyanobacteriota</taxon>
        <taxon>Cyanophyceae</taxon>
        <taxon>Oscillatoriophycideae</taxon>
        <taxon>Oscillatoriales</taxon>
    </lineage>
</organism>
<dbReference type="AlphaFoldDB" id="A0A7C3PEZ7"/>
<comment type="similarity">
    <text evidence="1">Belongs to the peptidase M43B family.</text>
</comment>
<dbReference type="CDD" id="cd04275">
    <property type="entry name" value="ZnMc_pappalysin_like"/>
    <property type="match status" value="1"/>
</dbReference>
<evidence type="ECO:0000256" key="4">
    <source>
        <dbReference type="ARBA" id="ARBA00022729"/>
    </source>
</evidence>
<dbReference type="EMBL" id="DSRU01000120">
    <property type="protein sequence ID" value="HFM97899.1"/>
    <property type="molecule type" value="Genomic_DNA"/>
</dbReference>
<comment type="caution">
    <text evidence="10">The sequence shown here is derived from an EMBL/GenBank/DDBJ whole genome shotgun (WGS) entry which is preliminary data.</text>
</comment>
<gene>
    <name evidence="10" type="ORF">ENR64_09035</name>
</gene>
<evidence type="ECO:0000256" key="2">
    <source>
        <dbReference type="ARBA" id="ARBA00022670"/>
    </source>
</evidence>
<dbReference type="SUPFAM" id="SSF110296">
    <property type="entry name" value="Oligoxyloglucan reducing end-specific cellobiohydrolase"/>
    <property type="match status" value="1"/>
</dbReference>
<evidence type="ECO:0000256" key="1">
    <source>
        <dbReference type="ARBA" id="ARBA00008721"/>
    </source>
</evidence>
<evidence type="ECO:0000259" key="9">
    <source>
        <dbReference type="Pfam" id="PF05572"/>
    </source>
</evidence>
<dbReference type="PANTHER" id="PTHR47466">
    <property type="match status" value="1"/>
</dbReference>